<keyword evidence="8 10" id="KW-0472">Membrane</keyword>
<organism evidence="11 12">
    <name type="scientific">Chitinophaga niabensis</name>
    <dbReference type="NCBI Taxonomy" id="536979"/>
    <lineage>
        <taxon>Bacteria</taxon>
        <taxon>Pseudomonadati</taxon>
        <taxon>Bacteroidota</taxon>
        <taxon>Chitinophagia</taxon>
        <taxon>Chitinophagales</taxon>
        <taxon>Chitinophagaceae</taxon>
        <taxon>Chitinophaga</taxon>
    </lineage>
</organism>
<gene>
    <name evidence="11" type="ORF">SAMN04488055_2398</name>
</gene>
<feature type="transmembrane region" description="Helical" evidence="10">
    <location>
        <begin position="386"/>
        <end position="407"/>
    </location>
</feature>
<evidence type="ECO:0000313" key="11">
    <source>
        <dbReference type="EMBL" id="SIN98454.1"/>
    </source>
</evidence>
<feature type="transmembrane region" description="Helical" evidence="10">
    <location>
        <begin position="91"/>
        <end position="112"/>
    </location>
</feature>
<dbReference type="Pfam" id="PF01554">
    <property type="entry name" value="MatE"/>
    <property type="match status" value="2"/>
</dbReference>
<reference evidence="11 12" key="1">
    <citation type="submission" date="2016-11" db="EMBL/GenBank/DDBJ databases">
        <authorList>
            <person name="Jaros S."/>
            <person name="Januszkiewicz K."/>
            <person name="Wedrychowicz H."/>
        </authorList>
    </citation>
    <scope>NUCLEOTIDE SEQUENCE [LARGE SCALE GENOMIC DNA]</scope>
    <source>
        <strain evidence="11 12">DSM 24787</strain>
    </source>
</reference>
<evidence type="ECO:0000256" key="6">
    <source>
        <dbReference type="ARBA" id="ARBA00022989"/>
    </source>
</evidence>
<keyword evidence="2" id="KW-0813">Transport</keyword>
<dbReference type="InterPro" id="IPR050222">
    <property type="entry name" value="MATE_MdtK"/>
</dbReference>
<evidence type="ECO:0000313" key="12">
    <source>
        <dbReference type="Proteomes" id="UP000185003"/>
    </source>
</evidence>
<dbReference type="RefSeq" id="WP_074239467.1">
    <property type="nucleotide sequence ID" value="NZ_FSRA01000001.1"/>
</dbReference>
<dbReference type="PANTHER" id="PTHR43298">
    <property type="entry name" value="MULTIDRUG RESISTANCE PROTEIN NORM-RELATED"/>
    <property type="match status" value="1"/>
</dbReference>
<dbReference type="GO" id="GO:0042910">
    <property type="term" value="F:xenobiotic transmembrane transporter activity"/>
    <property type="evidence" value="ECO:0007669"/>
    <property type="project" value="InterPro"/>
</dbReference>
<keyword evidence="4" id="KW-1003">Cell membrane</keyword>
<dbReference type="STRING" id="536979.SAMN04488055_2398"/>
<dbReference type="PANTHER" id="PTHR43298:SF2">
    <property type="entry name" value="FMN_FAD EXPORTER YEEO-RELATED"/>
    <property type="match status" value="1"/>
</dbReference>
<evidence type="ECO:0000256" key="4">
    <source>
        <dbReference type="ARBA" id="ARBA00022475"/>
    </source>
</evidence>
<dbReference type="EMBL" id="FSRA01000001">
    <property type="protein sequence ID" value="SIN98454.1"/>
    <property type="molecule type" value="Genomic_DNA"/>
</dbReference>
<dbReference type="GO" id="GO:0006811">
    <property type="term" value="P:monoatomic ion transport"/>
    <property type="evidence" value="ECO:0007669"/>
    <property type="project" value="UniProtKB-KW"/>
</dbReference>
<dbReference type="GO" id="GO:0005886">
    <property type="term" value="C:plasma membrane"/>
    <property type="evidence" value="ECO:0007669"/>
    <property type="project" value="UniProtKB-SubCell"/>
</dbReference>
<dbReference type="NCBIfam" id="TIGR00797">
    <property type="entry name" value="matE"/>
    <property type="match status" value="1"/>
</dbReference>
<keyword evidence="3" id="KW-0050">Antiport</keyword>
<proteinExistence type="predicted"/>
<feature type="transmembrane region" description="Helical" evidence="10">
    <location>
        <begin position="158"/>
        <end position="180"/>
    </location>
</feature>
<feature type="transmembrane region" description="Helical" evidence="10">
    <location>
        <begin position="313"/>
        <end position="334"/>
    </location>
</feature>
<feature type="transmembrane region" description="Helical" evidence="10">
    <location>
        <begin position="413"/>
        <end position="433"/>
    </location>
</feature>
<evidence type="ECO:0000256" key="8">
    <source>
        <dbReference type="ARBA" id="ARBA00023136"/>
    </source>
</evidence>
<feature type="transmembrane region" description="Helical" evidence="10">
    <location>
        <begin position="235"/>
        <end position="261"/>
    </location>
</feature>
<evidence type="ECO:0000256" key="5">
    <source>
        <dbReference type="ARBA" id="ARBA00022692"/>
    </source>
</evidence>
<dbReference type="Proteomes" id="UP000185003">
    <property type="component" value="Unassembled WGS sequence"/>
</dbReference>
<dbReference type="OrthoDB" id="9780160at2"/>
<protein>
    <recommendedName>
        <fullName evidence="9">Multidrug-efflux transporter</fullName>
    </recommendedName>
</protein>
<dbReference type="AlphaFoldDB" id="A0A1N6FT64"/>
<keyword evidence="5 10" id="KW-0812">Transmembrane</keyword>
<dbReference type="GO" id="GO:0015297">
    <property type="term" value="F:antiporter activity"/>
    <property type="evidence" value="ECO:0007669"/>
    <property type="project" value="UniProtKB-KW"/>
</dbReference>
<feature type="transmembrane region" description="Helical" evidence="10">
    <location>
        <begin position="132"/>
        <end position="151"/>
    </location>
</feature>
<feature type="transmembrane region" description="Helical" evidence="10">
    <location>
        <begin position="192"/>
        <end position="214"/>
    </location>
</feature>
<dbReference type="PIRSF" id="PIRSF006603">
    <property type="entry name" value="DinF"/>
    <property type="match status" value="1"/>
</dbReference>
<keyword evidence="7" id="KW-0406">Ion transport</keyword>
<dbReference type="InterPro" id="IPR048279">
    <property type="entry name" value="MdtK-like"/>
</dbReference>
<dbReference type="InterPro" id="IPR002528">
    <property type="entry name" value="MATE_fam"/>
</dbReference>
<dbReference type="CDD" id="cd13133">
    <property type="entry name" value="MATE_like_7"/>
    <property type="match status" value="1"/>
</dbReference>
<evidence type="ECO:0000256" key="9">
    <source>
        <dbReference type="ARBA" id="ARBA00031636"/>
    </source>
</evidence>
<name>A0A1N6FT64_9BACT</name>
<accession>A0A1N6FT64</accession>
<keyword evidence="6 10" id="KW-1133">Transmembrane helix</keyword>
<comment type="subcellular location">
    <subcellularLocation>
        <location evidence="1">Cell membrane</location>
        <topology evidence="1">Multi-pass membrane protein</topology>
    </subcellularLocation>
</comment>
<evidence type="ECO:0000256" key="1">
    <source>
        <dbReference type="ARBA" id="ARBA00004651"/>
    </source>
</evidence>
<evidence type="ECO:0000256" key="7">
    <source>
        <dbReference type="ARBA" id="ARBA00023065"/>
    </source>
</evidence>
<feature type="transmembrane region" description="Helical" evidence="10">
    <location>
        <begin position="48"/>
        <end position="71"/>
    </location>
</feature>
<evidence type="ECO:0000256" key="10">
    <source>
        <dbReference type="SAM" id="Phobius"/>
    </source>
</evidence>
<keyword evidence="12" id="KW-1185">Reference proteome</keyword>
<feature type="transmembrane region" description="Helical" evidence="10">
    <location>
        <begin position="354"/>
        <end position="374"/>
    </location>
</feature>
<evidence type="ECO:0000256" key="2">
    <source>
        <dbReference type="ARBA" id="ARBA00022448"/>
    </source>
</evidence>
<feature type="transmembrane region" description="Helical" evidence="10">
    <location>
        <begin position="281"/>
        <end position="301"/>
    </location>
</feature>
<sequence>MQVNLSNRQILKIAGPICLALILPQINHMTNAAFLGHLGEFPFAVNAIAGIYYLVMYMIAHGLNNGLQVLFARRAGELNYAGMGRYFSNGLMLALLFSAVAILITYSLAPYFFAHSLHDAHIRDAATSFIRIRIWGLPFLMLMGLCNSFYTGTGNTRLLAVTSLFQEAVNISLDYGLIFGKMGLPALGLNGAAYASIIAEFTGFLVAFSLLFGFKFPKKFHLFTWLKPDMTAIRNILSISAPLIVQFLFSIGSWLIFFIFIEHLGQRPLAISNMMRSIFGLFGIFTWALASTCNTMVSNLIGQGRENEVIRTVKKISGIAFLCAMVVSLLINIFPYQLLHIYTPDTAMITEALPSIHVCTLVTLLSSVTAIVFNGVTGTGNTRINLFIEFAAVTVYLVYCFVVIERWQSPLHWAWGAEFVYWITMISLALWYLRSGRWKGKTIA</sequence>
<evidence type="ECO:0000256" key="3">
    <source>
        <dbReference type="ARBA" id="ARBA00022449"/>
    </source>
</evidence>